<proteinExistence type="predicted"/>
<sequence length="246" mass="26827">MTQHDSPSKLAAGVQAIRSSGVVFDMISSSIIKPSTSVSRVSEKDMKDFNQMKLLSSISPLSTFLDKKNRRKTVIRPTSCEMFWENEGLNDDLAPTPTTATTSGSALTTPAAILTQSSTPIRPDLTPWDQVMNRGTRLAGKQCLRPNMSRFGSLPNSAIPKRPTPTIDGVTNSLPGGSRPSMILMGRRTTVAEVEIVKRYPFEIPGPNDTVRFGNALNRALILHLSRLCDIGTDEAESNSYWSASE</sequence>
<accession>F4RKL4</accession>
<reference evidence="3" key="1">
    <citation type="journal article" date="2011" name="Proc. Natl. Acad. Sci. U.S.A.">
        <title>Obligate biotrophy features unraveled by the genomic analysis of rust fungi.</title>
        <authorList>
            <person name="Duplessis S."/>
            <person name="Cuomo C.A."/>
            <person name="Lin Y.-C."/>
            <person name="Aerts A."/>
            <person name="Tisserant E."/>
            <person name="Veneault-Fourrey C."/>
            <person name="Joly D.L."/>
            <person name="Hacquard S."/>
            <person name="Amselem J."/>
            <person name="Cantarel B.L."/>
            <person name="Chiu R."/>
            <person name="Coutinho P.M."/>
            <person name="Feau N."/>
            <person name="Field M."/>
            <person name="Frey P."/>
            <person name="Gelhaye E."/>
            <person name="Goldberg J."/>
            <person name="Grabherr M.G."/>
            <person name="Kodira C.D."/>
            <person name="Kohler A."/>
            <person name="Kuees U."/>
            <person name="Lindquist E.A."/>
            <person name="Lucas S.M."/>
            <person name="Mago R."/>
            <person name="Mauceli E."/>
            <person name="Morin E."/>
            <person name="Murat C."/>
            <person name="Pangilinan J.L."/>
            <person name="Park R."/>
            <person name="Pearson M."/>
            <person name="Quesneville H."/>
            <person name="Rouhier N."/>
            <person name="Sakthikumar S."/>
            <person name="Salamov A.A."/>
            <person name="Schmutz J."/>
            <person name="Selles B."/>
            <person name="Shapiro H."/>
            <person name="Tanguay P."/>
            <person name="Tuskan G.A."/>
            <person name="Henrissat B."/>
            <person name="Van de Peer Y."/>
            <person name="Rouze P."/>
            <person name="Ellis J.G."/>
            <person name="Dodds P.N."/>
            <person name="Schein J.E."/>
            <person name="Zhong S."/>
            <person name="Hamelin R.C."/>
            <person name="Grigoriev I.V."/>
            <person name="Szabo L.J."/>
            <person name="Martin F."/>
        </authorList>
    </citation>
    <scope>NUCLEOTIDE SEQUENCE [LARGE SCALE GENOMIC DNA]</scope>
    <source>
        <strain evidence="3">98AG31 / pathotype 3-4-7</strain>
    </source>
</reference>
<organism evidence="3">
    <name type="scientific">Melampsora larici-populina (strain 98AG31 / pathotype 3-4-7)</name>
    <name type="common">Poplar leaf rust fungus</name>
    <dbReference type="NCBI Taxonomy" id="747676"/>
    <lineage>
        <taxon>Eukaryota</taxon>
        <taxon>Fungi</taxon>
        <taxon>Dikarya</taxon>
        <taxon>Basidiomycota</taxon>
        <taxon>Pucciniomycotina</taxon>
        <taxon>Pucciniomycetes</taxon>
        <taxon>Pucciniales</taxon>
        <taxon>Melampsoraceae</taxon>
        <taxon>Melampsora</taxon>
    </lineage>
</organism>
<dbReference type="EMBL" id="GL883105">
    <property type="protein sequence ID" value="EGG07157.1"/>
    <property type="molecule type" value="Genomic_DNA"/>
</dbReference>
<dbReference type="GeneID" id="18929982"/>
<dbReference type="KEGG" id="mlr:MELLADRAFT_62883"/>
<evidence type="ECO:0000256" key="1">
    <source>
        <dbReference type="SAM" id="MobiDB-lite"/>
    </source>
</evidence>
<evidence type="ECO:0000313" key="2">
    <source>
        <dbReference type="EMBL" id="EGG07157.1"/>
    </source>
</evidence>
<name>F4RKL4_MELLP</name>
<dbReference type="VEuPathDB" id="FungiDB:MELLADRAFT_62883"/>
<dbReference type="RefSeq" id="XP_007409599.1">
    <property type="nucleotide sequence ID" value="XM_007409537.1"/>
</dbReference>
<gene>
    <name evidence="2" type="ORF">MELLADRAFT_62883</name>
</gene>
<dbReference type="HOGENOM" id="CLU_1129264_0_0_1"/>
<dbReference type="OrthoDB" id="2513957at2759"/>
<dbReference type="Proteomes" id="UP000001072">
    <property type="component" value="Unassembled WGS sequence"/>
</dbReference>
<evidence type="ECO:0000313" key="3">
    <source>
        <dbReference type="Proteomes" id="UP000001072"/>
    </source>
</evidence>
<dbReference type="InParanoid" id="F4RKL4"/>
<protein>
    <submittedName>
        <fullName evidence="2">Uncharacterized protein</fullName>
    </submittedName>
</protein>
<keyword evidence="3" id="KW-1185">Reference proteome</keyword>
<feature type="region of interest" description="Disordered" evidence="1">
    <location>
        <begin position="150"/>
        <end position="182"/>
    </location>
</feature>
<dbReference type="AlphaFoldDB" id="F4RKL4"/>